<organism evidence="3 4">
    <name type="scientific">Aquisphaera giovannonii</name>
    <dbReference type="NCBI Taxonomy" id="406548"/>
    <lineage>
        <taxon>Bacteria</taxon>
        <taxon>Pseudomonadati</taxon>
        <taxon>Planctomycetota</taxon>
        <taxon>Planctomycetia</taxon>
        <taxon>Isosphaerales</taxon>
        <taxon>Isosphaeraceae</taxon>
        <taxon>Aquisphaera</taxon>
    </lineage>
</organism>
<dbReference type="Proteomes" id="UP000324233">
    <property type="component" value="Chromosome"/>
</dbReference>
<sequence>MSFAYPWVLGLLAVPVLLLGWTWRRTGGRIALPFDHGGQPSGRAWSIVLKLAESLPALLLGVAIVILAGPQHLSAPKSRRVLTNIEFCVDVSGSMTSPLGEGTRYDASMKAIDEFLKIRQGDAFGLTFFGNNVLHWVPLTSDPSAIRCAPPFMKPENAPVWMGGTMIGKALLACREVLTSREEGDRMIILVSDGDSFDLSGGNDESVAQTLKKDGIVVYSIHISSGDPPGEIVNITGLTGGEVFPVDDPQALRAVFRRIDTMKATRMEKTAPELLDDFAPFCMAGLTLLGATGLTLLGLRYTPW</sequence>
<keyword evidence="1" id="KW-0472">Membrane</keyword>
<keyword evidence="1" id="KW-0812">Transmembrane</keyword>
<name>A0A5B9W3C4_9BACT</name>
<dbReference type="EMBL" id="CP042997">
    <property type="protein sequence ID" value="QEH34591.1"/>
    <property type="molecule type" value="Genomic_DNA"/>
</dbReference>
<feature type="domain" description="VWFA" evidence="2">
    <location>
        <begin position="84"/>
        <end position="259"/>
    </location>
</feature>
<dbReference type="RefSeq" id="WP_148598766.1">
    <property type="nucleotide sequence ID" value="NZ_CP042997.1"/>
</dbReference>
<dbReference type="InterPro" id="IPR002035">
    <property type="entry name" value="VWF_A"/>
</dbReference>
<dbReference type="KEGG" id="agv:OJF2_31320"/>
<accession>A0A5B9W3C4</accession>
<dbReference type="InterPro" id="IPR036465">
    <property type="entry name" value="vWFA_dom_sf"/>
</dbReference>
<keyword evidence="4" id="KW-1185">Reference proteome</keyword>
<reference evidence="3 4" key="1">
    <citation type="submission" date="2019-08" db="EMBL/GenBank/DDBJ databases">
        <title>Deep-cultivation of Planctomycetes and their phenomic and genomic characterization uncovers novel biology.</title>
        <authorList>
            <person name="Wiegand S."/>
            <person name="Jogler M."/>
            <person name="Boedeker C."/>
            <person name="Pinto D."/>
            <person name="Vollmers J."/>
            <person name="Rivas-Marin E."/>
            <person name="Kohn T."/>
            <person name="Peeters S.H."/>
            <person name="Heuer A."/>
            <person name="Rast P."/>
            <person name="Oberbeckmann S."/>
            <person name="Bunk B."/>
            <person name="Jeske O."/>
            <person name="Meyerdierks A."/>
            <person name="Storesund J.E."/>
            <person name="Kallscheuer N."/>
            <person name="Luecker S."/>
            <person name="Lage O.M."/>
            <person name="Pohl T."/>
            <person name="Merkel B.J."/>
            <person name="Hornburger P."/>
            <person name="Mueller R.-W."/>
            <person name="Bruemmer F."/>
            <person name="Labrenz M."/>
            <person name="Spormann A.M."/>
            <person name="Op den Camp H."/>
            <person name="Overmann J."/>
            <person name="Amann R."/>
            <person name="Jetten M.S.M."/>
            <person name="Mascher T."/>
            <person name="Medema M.H."/>
            <person name="Devos D.P."/>
            <person name="Kaster A.-K."/>
            <person name="Ovreas L."/>
            <person name="Rohde M."/>
            <person name="Galperin M.Y."/>
            <person name="Jogler C."/>
        </authorList>
    </citation>
    <scope>NUCLEOTIDE SEQUENCE [LARGE SCALE GENOMIC DNA]</scope>
    <source>
        <strain evidence="3 4">OJF2</strain>
    </source>
</reference>
<evidence type="ECO:0000259" key="2">
    <source>
        <dbReference type="PROSITE" id="PS50234"/>
    </source>
</evidence>
<dbReference type="AlphaFoldDB" id="A0A5B9W3C4"/>
<protein>
    <submittedName>
        <fullName evidence="3">von Willebrand factor type A domain protein</fullName>
    </submittedName>
</protein>
<proteinExistence type="predicted"/>
<gene>
    <name evidence="3" type="ORF">OJF2_31320</name>
</gene>
<dbReference type="PROSITE" id="PS50234">
    <property type="entry name" value="VWFA"/>
    <property type="match status" value="1"/>
</dbReference>
<dbReference type="Gene3D" id="3.40.50.410">
    <property type="entry name" value="von Willebrand factor, type A domain"/>
    <property type="match status" value="1"/>
</dbReference>
<evidence type="ECO:0000256" key="1">
    <source>
        <dbReference type="SAM" id="Phobius"/>
    </source>
</evidence>
<dbReference type="CDD" id="cd00198">
    <property type="entry name" value="vWFA"/>
    <property type="match status" value="1"/>
</dbReference>
<dbReference type="SMART" id="SM00327">
    <property type="entry name" value="VWA"/>
    <property type="match status" value="1"/>
</dbReference>
<dbReference type="SUPFAM" id="SSF53300">
    <property type="entry name" value="vWA-like"/>
    <property type="match status" value="1"/>
</dbReference>
<dbReference type="Pfam" id="PF13519">
    <property type="entry name" value="VWA_2"/>
    <property type="match status" value="1"/>
</dbReference>
<keyword evidence="1" id="KW-1133">Transmembrane helix</keyword>
<evidence type="ECO:0000313" key="4">
    <source>
        <dbReference type="Proteomes" id="UP000324233"/>
    </source>
</evidence>
<feature type="transmembrane region" description="Helical" evidence="1">
    <location>
        <begin position="48"/>
        <end position="70"/>
    </location>
</feature>
<dbReference type="OrthoDB" id="247963at2"/>
<evidence type="ECO:0000313" key="3">
    <source>
        <dbReference type="EMBL" id="QEH34591.1"/>
    </source>
</evidence>